<comment type="caution">
    <text evidence="1">The sequence shown here is derived from an EMBL/GenBank/DDBJ whole genome shotgun (WGS) entry which is preliminary data.</text>
</comment>
<dbReference type="Proteomes" id="UP000233398">
    <property type="component" value="Unassembled WGS sequence"/>
</dbReference>
<evidence type="ECO:0000313" key="2">
    <source>
        <dbReference type="Proteomes" id="UP000233398"/>
    </source>
</evidence>
<proteinExistence type="predicted"/>
<accession>A0A2N0VFP2</accession>
<gene>
    <name evidence="1" type="ORF">CWD77_10260</name>
</gene>
<keyword evidence="2" id="KW-1185">Reference proteome</keyword>
<evidence type="ECO:0000313" key="1">
    <source>
        <dbReference type="EMBL" id="PKD43011.1"/>
    </source>
</evidence>
<protein>
    <submittedName>
        <fullName evidence="1">Uncharacterized protein</fullName>
    </submittedName>
</protein>
<reference evidence="1 2" key="1">
    <citation type="submission" date="2017-11" db="EMBL/GenBank/DDBJ databases">
        <title>Rhodohalobacter 15182 sp. nov., isolated from a salt lake.</title>
        <authorList>
            <person name="Han S."/>
        </authorList>
    </citation>
    <scope>NUCLEOTIDE SEQUENCE [LARGE SCALE GENOMIC DNA]</scope>
    <source>
        <strain evidence="1 2">15182</strain>
    </source>
</reference>
<sequence>MFKFKNILSIVLAVIFSIVMAGDAFSQHSGYKVFTEELSEKLETSLVYGLSSDVNGVVESALFDMLHYRIVYPEFYSEKVLNRAQEISESTESGVLESKAEMVIYFYRNQNSFPDSEKLLAEVDHLNKDKIFEYLRNGENSGRYTTTQE</sequence>
<dbReference type="EMBL" id="PISP01000003">
    <property type="protein sequence ID" value="PKD43011.1"/>
    <property type="molecule type" value="Genomic_DNA"/>
</dbReference>
<dbReference type="OrthoDB" id="9877397at2"/>
<organism evidence="1 2">
    <name type="scientific">Rhodohalobacter barkolensis</name>
    <dbReference type="NCBI Taxonomy" id="2053187"/>
    <lineage>
        <taxon>Bacteria</taxon>
        <taxon>Pseudomonadati</taxon>
        <taxon>Balneolota</taxon>
        <taxon>Balneolia</taxon>
        <taxon>Balneolales</taxon>
        <taxon>Balneolaceae</taxon>
        <taxon>Rhodohalobacter</taxon>
    </lineage>
</organism>
<dbReference type="RefSeq" id="WP_101073486.1">
    <property type="nucleotide sequence ID" value="NZ_PISP01000003.1"/>
</dbReference>
<dbReference type="AlphaFoldDB" id="A0A2N0VFP2"/>
<name>A0A2N0VFP2_9BACT</name>